<name>A0AAE1LNB8_9NEOP</name>
<dbReference type="InterPro" id="IPR035595">
    <property type="entry name" value="UDP_glycos_trans_CS"/>
</dbReference>
<dbReference type="PROSITE" id="PS00375">
    <property type="entry name" value="UDPGT"/>
    <property type="match status" value="1"/>
</dbReference>
<evidence type="ECO:0000256" key="6">
    <source>
        <dbReference type="ARBA" id="ARBA00022824"/>
    </source>
</evidence>
<evidence type="ECO:0000256" key="3">
    <source>
        <dbReference type="ARBA" id="ARBA00022676"/>
    </source>
</evidence>
<sequence length="527" mass="59125">MASWACWSAPLLLLVAAAVVEPPGTEAYRVLGMFPFNGRSHNIMFKALMEALADRGHEVYMLSPFPQKKPRANYTDLDVSKQFPSLVNGLTYEQMSSLGRMKIVQIIGEFSGASLCRSTFETQHFKDVMSGKHGKFDVVFTEIFGSDCFTAVAHKLKVPLISAVSAPDFPWMHDRVGSVDNPSYLITAMEPYAGKMSLWQRIQNVFMYHYYRYIHKVYVNDPSDPVVREFFGEDMPPISELIKNTSLIMVNNHVSANPARPVNPNVINVGGLHLKDARPDRRGAGLEPDLRAWMNGAEHGVIFFTLGSLVRSSSLPKHSIDGLLEAFSQLPQRVLWKYESDDIKDRLPPNVRIASWMPQMDILAHHKTILFMTHGGLMGTTEAMYLGVPLLGIPLFADQMPNMALYKELGIAEYLDHTELTKDNVLTTIRKLTTTDEYRLRAKQLAALYSDRPFTAAEEAVWWTEYVIRNRGAPHLRPLGADLPLYQYLLLDVVAVLLGAALAVLLVLRALVRALLGRAAVPKQKKN</sequence>
<keyword evidence="6" id="KW-0256">Endoplasmic reticulum</keyword>
<evidence type="ECO:0000256" key="12">
    <source>
        <dbReference type="RuleBase" id="RU362059"/>
    </source>
</evidence>
<keyword evidence="14" id="KW-1185">Reference proteome</keyword>
<evidence type="ECO:0000256" key="8">
    <source>
        <dbReference type="ARBA" id="ARBA00023136"/>
    </source>
</evidence>
<evidence type="ECO:0000256" key="7">
    <source>
        <dbReference type="ARBA" id="ARBA00022989"/>
    </source>
</evidence>
<dbReference type="Gene3D" id="3.40.50.2000">
    <property type="entry name" value="Glycogen Phosphorylase B"/>
    <property type="match status" value="1"/>
</dbReference>
<reference evidence="13" key="1">
    <citation type="submission" date="2021-07" db="EMBL/GenBank/DDBJ databases">
        <authorList>
            <person name="Catto M.A."/>
            <person name="Jacobson A."/>
            <person name="Kennedy G."/>
            <person name="Labadie P."/>
            <person name="Hunt B.G."/>
            <person name="Srinivasan R."/>
        </authorList>
    </citation>
    <scope>NUCLEOTIDE SEQUENCE</scope>
    <source>
        <strain evidence="13">PL_HMW_Pooled</strain>
        <tissue evidence="13">Head</tissue>
    </source>
</reference>
<dbReference type="EMBL" id="JAHWGI010001240">
    <property type="protein sequence ID" value="KAK3925715.1"/>
    <property type="molecule type" value="Genomic_DNA"/>
</dbReference>
<evidence type="ECO:0000313" key="14">
    <source>
        <dbReference type="Proteomes" id="UP001219518"/>
    </source>
</evidence>
<evidence type="ECO:0000256" key="2">
    <source>
        <dbReference type="ARBA" id="ARBA00009995"/>
    </source>
</evidence>
<reference evidence="13" key="2">
    <citation type="journal article" date="2023" name="BMC Genomics">
        <title>Pest status, molecular evolution, and epigenetic factors derived from the genome assembly of Frankliniella fusca, a thysanopteran phytovirus vector.</title>
        <authorList>
            <person name="Catto M.A."/>
            <person name="Labadie P.E."/>
            <person name="Jacobson A.L."/>
            <person name="Kennedy G.G."/>
            <person name="Srinivasan R."/>
            <person name="Hunt B.G."/>
        </authorList>
    </citation>
    <scope>NUCLEOTIDE SEQUENCE</scope>
    <source>
        <strain evidence="13">PL_HMW_Pooled</strain>
    </source>
</reference>
<evidence type="ECO:0000256" key="11">
    <source>
        <dbReference type="RuleBase" id="RU003718"/>
    </source>
</evidence>
<feature type="chain" id="PRO_5041767047" description="UDP-glucuronosyltransferase" evidence="12">
    <location>
        <begin position="28"/>
        <end position="527"/>
    </location>
</feature>
<evidence type="ECO:0000256" key="5">
    <source>
        <dbReference type="ARBA" id="ARBA00022692"/>
    </source>
</evidence>
<dbReference type="SUPFAM" id="SSF53756">
    <property type="entry name" value="UDP-Glycosyltransferase/glycogen phosphorylase"/>
    <property type="match status" value="1"/>
</dbReference>
<dbReference type="InterPro" id="IPR050271">
    <property type="entry name" value="UDP-glycosyltransferase"/>
</dbReference>
<evidence type="ECO:0000313" key="13">
    <source>
        <dbReference type="EMBL" id="KAK3925715.1"/>
    </source>
</evidence>
<dbReference type="AlphaFoldDB" id="A0AAE1LNB8"/>
<keyword evidence="4 11" id="KW-0808">Transferase</keyword>
<keyword evidence="9" id="KW-0325">Glycoprotein</keyword>
<evidence type="ECO:0000256" key="4">
    <source>
        <dbReference type="ARBA" id="ARBA00022679"/>
    </source>
</evidence>
<dbReference type="Proteomes" id="UP001219518">
    <property type="component" value="Unassembled WGS sequence"/>
</dbReference>
<proteinExistence type="inferred from homology"/>
<keyword evidence="5 12" id="KW-0812">Transmembrane</keyword>
<keyword evidence="3 11" id="KW-0328">Glycosyltransferase</keyword>
<dbReference type="GO" id="GO:0005783">
    <property type="term" value="C:endoplasmic reticulum"/>
    <property type="evidence" value="ECO:0007669"/>
    <property type="project" value="UniProtKB-SubCell"/>
</dbReference>
<keyword evidence="7 12" id="KW-1133">Transmembrane helix</keyword>
<dbReference type="PANTHER" id="PTHR48043">
    <property type="entry name" value="EG:EG0003.4 PROTEIN-RELATED"/>
    <property type="match status" value="1"/>
</dbReference>
<dbReference type="InterPro" id="IPR002213">
    <property type="entry name" value="UDP_glucos_trans"/>
</dbReference>
<accession>A0AAE1LNB8</accession>
<evidence type="ECO:0000256" key="1">
    <source>
        <dbReference type="ARBA" id="ARBA00004240"/>
    </source>
</evidence>
<dbReference type="PANTHER" id="PTHR48043:SF145">
    <property type="entry name" value="FI06409P-RELATED"/>
    <property type="match status" value="1"/>
</dbReference>
<gene>
    <name evidence="13" type="ORF">KUF71_013964</name>
</gene>
<dbReference type="CDD" id="cd03784">
    <property type="entry name" value="GT1_Gtf-like"/>
    <property type="match status" value="1"/>
</dbReference>
<dbReference type="FunFam" id="3.40.50.2000:FF:000050">
    <property type="entry name" value="UDP-glucuronosyltransferase"/>
    <property type="match status" value="1"/>
</dbReference>
<keyword evidence="8 12" id="KW-0472">Membrane</keyword>
<feature type="transmembrane region" description="Helical" evidence="12">
    <location>
        <begin position="485"/>
        <end position="508"/>
    </location>
</feature>
<keyword evidence="12" id="KW-0732">Signal</keyword>
<comment type="subcellular location">
    <subcellularLocation>
        <location evidence="10">Endomembrane system</location>
        <topology evidence="10">Single-pass type I membrane protein</topology>
    </subcellularLocation>
    <subcellularLocation>
        <location evidence="1">Endoplasmic reticulum</location>
    </subcellularLocation>
    <subcellularLocation>
        <location evidence="12">Membrane</location>
        <topology evidence="12">Single-pass membrane protein</topology>
    </subcellularLocation>
</comment>
<evidence type="ECO:0000256" key="9">
    <source>
        <dbReference type="ARBA" id="ARBA00023180"/>
    </source>
</evidence>
<organism evidence="13 14">
    <name type="scientific">Frankliniella fusca</name>
    <dbReference type="NCBI Taxonomy" id="407009"/>
    <lineage>
        <taxon>Eukaryota</taxon>
        <taxon>Metazoa</taxon>
        <taxon>Ecdysozoa</taxon>
        <taxon>Arthropoda</taxon>
        <taxon>Hexapoda</taxon>
        <taxon>Insecta</taxon>
        <taxon>Pterygota</taxon>
        <taxon>Neoptera</taxon>
        <taxon>Paraneoptera</taxon>
        <taxon>Thysanoptera</taxon>
        <taxon>Terebrantia</taxon>
        <taxon>Thripoidea</taxon>
        <taxon>Thripidae</taxon>
        <taxon>Frankliniella</taxon>
    </lineage>
</organism>
<dbReference type="GO" id="GO:0016020">
    <property type="term" value="C:membrane"/>
    <property type="evidence" value="ECO:0007669"/>
    <property type="project" value="UniProtKB-SubCell"/>
</dbReference>
<protein>
    <recommendedName>
        <fullName evidence="12">UDP-glucuronosyltransferase</fullName>
        <ecNumber evidence="12">2.4.1.17</ecNumber>
    </recommendedName>
</protein>
<comment type="caution">
    <text evidence="13">The sequence shown here is derived from an EMBL/GenBank/DDBJ whole genome shotgun (WGS) entry which is preliminary data.</text>
</comment>
<dbReference type="Pfam" id="PF00201">
    <property type="entry name" value="UDPGT"/>
    <property type="match status" value="1"/>
</dbReference>
<comment type="catalytic activity">
    <reaction evidence="12">
        <text>glucuronate acceptor + UDP-alpha-D-glucuronate = acceptor beta-D-glucuronoside + UDP + H(+)</text>
        <dbReference type="Rhea" id="RHEA:21032"/>
        <dbReference type="ChEBI" id="CHEBI:15378"/>
        <dbReference type="ChEBI" id="CHEBI:58052"/>
        <dbReference type="ChEBI" id="CHEBI:58223"/>
        <dbReference type="ChEBI" id="CHEBI:132367"/>
        <dbReference type="ChEBI" id="CHEBI:132368"/>
        <dbReference type="EC" id="2.4.1.17"/>
    </reaction>
</comment>
<comment type="similarity">
    <text evidence="2 11">Belongs to the UDP-glycosyltransferase family.</text>
</comment>
<evidence type="ECO:0000256" key="10">
    <source>
        <dbReference type="ARBA" id="ARBA00046288"/>
    </source>
</evidence>
<dbReference type="GO" id="GO:0015020">
    <property type="term" value="F:glucuronosyltransferase activity"/>
    <property type="evidence" value="ECO:0007669"/>
    <property type="project" value="UniProtKB-EC"/>
</dbReference>
<feature type="signal peptide" evidence="12">
    <location>
        <begin position="1"/>
        <end position="27"/>
    </location>
</feature>
<dbReference type="EC" id="2.4.1.17" evidence="12"/>